<reference evidence="2" key="1">
    <citation type="submission" date="2011-07" db="EMBL/GenBank/DDBJ databases">
        <authorList>
            <consortium name="Caenorhabditis brenneri Sequencing and Analysis Consortium"/>
            <person name="Wilson R.K."/>
        </authorList>
    </citation>
    <scope>NUCLEOTIDE SEQUENCE [LARGE SCALE GENOMIC DNA]</scope>
    <source>
        <strain evidence="2">PB2801</strain>
    </source>
</reference>
<organism evidence="2">
    <name type="scientific">Caenorhabditis brenneri</name>
    <name type="common">Nematode worm</name>
    <dbReference type="NCBI Taxonomy" id="135651"/>
    <lineage>
        <taxon>Eukaryota</taxon>
        <taxon>Metazoa</taxon>
        <taxon>Ecdysozoa</taxon>
        <taxon>Nematoda</taxon>
        <taxon>Chromadorea</taxon>
        <taxon>Rhabditida</taxon>
        <taxon>Rhabditina</taxon>
        <taxon>Rhabditomorpha</taxon>
        <taxon>Rhabditoidea</taxon>
        <taxon>Rhabditidae</taxon>
        <taxon>Peloderinae</taxon>
        <taxon>Caenorhabditis</taxon>
    </lineage>
</organism>
<dbReference type="HOGENOM" id="CLU_1961510_0_0_1"/>
<gene>
    <name evidence="1" type="ORF">CAEBREN_06663</name>
</gene>
<protein>
    <submittedName>
        <fullName evidence="1">Uncharacterized protein</fullName>
    </submittedName>
</protein>
<name>G0MAF6_CAEBE</name>
<dbReference type="InParanoid" id="G0MAF6"/>
<dbReference type="Proteomes" id="UP000008068">
    <property type="component" value="Unassembled WGS sequence"/>
</dbReference>
<keyword evidence="2" id="KW-1185">Reference proteome</keyword>
<dbReference type="EMBL" id="GL379788">
    <property type="protein sequence ID" value="EGT40456.1"/>
    <property type="molecule type" value="Genomic_DNA"/>
</dbReference>
<proteinExistence type="predicted"/>
<evidence type="ECO:0000313" key="2">
    <source>
        <dbReference type="Proteomes" id="UP000008068"/>
    </source>
</evidence>
<sequence>MSHYYGDNIMLRYWTVEEENGISCFGRCQQEPINGEASHENRQRNEAMRQDARIKFLILRYLKECKDSNTIAVDSDIKKMLENSEGKYDFNVVKFAADHLMAVVEFHREEKCEWTFRLKETVHYSTVY</sequence>
<accession>G0MAF6</accession>
<dbReference type="AlphaFoldDB" id="G0MAF6"/>
<evidence type="ECO:0000313" key="1">
    <source>
        <dbReference type="EMBL" id="EGT40456.1"/>
    </source>
</evidence>